<reference evidence="2" key="1">
    <citation type="submission" date="2016-10" db="EMBL/GenBank/DDBJ databases">
        <authorList>
            <person name="de Groot N.N."/>
        </authorList>
    </citation>
    <scope>NUCLEOTIDE SEQUENCE</scope>
</reference>
<sequence>MELRNISIVLAFSLSSFLVLFLMTDDIKPPKNIYNLMPWQSYVNHNNKTVALGLIIGESKLSDAMKLYGKEAESALFRSNNIYDLEIYFDNTKIGGLSGKLVIGLNINNKLKFLLNNIKEIKKLPNNKEKIILNKIAQSKLFDLKIKYISFIPNTQLDEKNILGRFGQTDSIKINNDIKYFKYPNKGLKIIFDKRNKEILEYANYKN</sequence>
<dbReference type="EMBL" id="FPHJ01000041">
    <property type="protein sequence ID" value="SFV64003.1"/>
    <property type="molecule type" value="Genomic_DNA"/>
</dbReference>
<feature type="transmembrane region" description="Helical" evidence="1">
    <location>
        <begin position="6"/>
        <end position="23"/>
    </location>
</feature>
<keyword evidence="1" id="KW-0812">Transmembrane</keyword>
<organism evidence="2">
    <name type="scientific">hydrothermal vent metagenome</name>
    <dbReference type="NCBI Taxonomy" id="652676"/>
    <lineage>
        <taxon>unclassified sequences</taxon>
        <taxon>metagenomes</taxon>
        <taxon>ecological metagenomes</taxon>
    </lineage>
</organism>
<accession>A0A1W1CE76</accession>
<protein>
    <submittedName>
        <fullName evidence="2">Uncharacterized protein</fullName>
    </submittedName>
</protein>
<dbReference type="AlphaFoldDB" id="A0A1W1CE76"/>
<keyword evidence="1" id="KW-0472">Membrane</keyword>
<name>A0A1W1CE76_9ZZZZ</name>
<gene>
    <name evidence="2" type="ORF">MNB_SUP05-5-964</name>
</gene>
<evidence type="ECO:0000256" key="1">
    <source>
        <dbReference type="SAM" id="Phobius"/>
    </source>
</evidence>
<proteinExistence type="predicted"/>
<keyword evidence="1" id="KW-1133">Transmembrane helix</keyword>
<evidence type="ECO:0000313" key="2">
    <source>
        <dbReference type="EMBL" id="SFV64003.1"/>
    </source>
</evidence>